<dbReference type="GO" id="GO:0004888">
    <property type="term" value="F:transmembrane signaling receptor activity"/>
    <property type="evidence" value="ECO:0007669"/>
    <property type="project" value="InterPro"/>
</dbReference>
<dbReference type="Proteomes" id="UP000472271">
    <property type="component" value="Chromosome 16"/>
</dbReference>
<dbReference type="Gene3D" id="2.10.50.10">
    <property type="entry name" value="Tumor Necrosis Factor Receptor, subunit A, domain 2"/>
    <property type="match status" value="2"/>
</dbReference>
<dbReference type="RefSeq" id="XP_030013080.1">
    <property type="nucleotide sequence ID" value="XM_030157220.1"/>
</dbReference>
<dbReference type="InterPro" id="IPR052135">
    <property type="entry name" value="TNFRSF5"/>
</dbReference>
<evidence type="ECO:0000313" key="5">
    <source>
        <dbReference type="Ensembl" id="ENSSORP00005024490.1"/>
    </source>
</evidence>
<dbReference type="SMART" id="SM00208">
    <property type="entry name" value="TNFR"/>
    <property type="match status" value="4"/>
</dbReference>
<dbReference type="InParanoid" id="A0A673A4T4"/>
<evidence type="ECO:0000313" key="6">
    <source>
        <dbReference type="Proteomes" id="UP000472271"/>
    </source>
</evidence>
<feature type="compositionally biased region" description="Polar residues" evidence="2">
    <location>
        <begin position="301"/>
        <end position="311"/>
    </location>
</feature>
<dbReference type="GeneID" id="115435043"/>
<reference evidence="5" key="2">
    <citation type="submission" date="2025-08" db="UniProtKB">
        <authorList>
            <consortium name="Ensembl"/>
        </authorList>
    </citation>
    <scope>IDENTIFICATION</scope>
</reference>
<evidence type="ECO:0000256" key="2">
    <source>
        <dbReference type="SAM" id="MobiDB-lite"/>
    </source>
</evidence>
<dbReference type="GO" id="GO:0009897">
    <property type="term" value="C:external side of plasma membrane"/>
    <property type="evidence" value="ECO:0007669"/>
    <property type="project" value="TreeGrafter"/>
</dbReference>
<name>A0A673A4T4_9TELE</name>
<dbReference type="InterPro" id="IPR001368">
    <property type="entry name" value="TNFR/NGFR_Cys_rich_reg"/>
</dbReference>
<dbReference type="Pfam" id="PF00020">
    <property type="entry name" value="TNFR_c6"/>
    <property type="match status" value="2"/>
</dbReference>
<dbReference type="InterPro" id="IPR008063">
    <property type="entry name" value="Fas_rcpt"/>
</dbReference>
<keyword evidence="3" id="KW-0812">Transmembrane</keyword>
<dbReference type="GO" id="GO:0006955">
    <property type="term" value="P:immune response"/>
    <property type="evidence" value="ECO:0007669"/>
    <property type="project" value="InterPro"/>
</dbReference>
<feature type="domain" description="TNFR-Cys" evidence="4">
    <location>
        <begin position="88"/>
        <end position="127"/>
    </location>
</feature>
<dbReference type="GO" id="GO:0006915">
    <property type="term" value="P:apoptotic process"/>
    <property type="evidence" value="ECO:0007669"/>
    <property type="project" value="InterPro"/>
</dbReference>
<dbReference type="AlphaFoldDB" id="A0A673A4T4"/>
<dbReference type="PRINTS" id="PR01680">
    <property type="entry name" value="TNFACTORR6"/>
</dbReference>
<comment type="caution">
    <text evidence="1">Lacks conserved residue(s) required for the propagation of feature annotation.</text>
</comment>
<feature type="disulfide bond" evidence="1">
    <location>
        <begin position="46"/>
        <end position="61"/>
    </location>
</feature>
<evidence type="ECO:0000259" key="4">
    <source>
        <dbReference type="PROSITE" id="PS50050"/>
    </source>
</evidence>
<dbReference type="SUPFAM" id="SSF57586">
    <property type="entry name" value="TNF receptor-like"/>
    <property type="match status" value="3"/>
</dbReference>
<feature type="disulfide bond" evidence="1">
    <location>
        <begin position="25"/>
        <end position="43"/>
    </location>
</feature>
<feature type="repeat" description="TNFR-Cys" evidence="1">
    <location>
        <begin position="45"/>
        <end position="87"/>
    </location>
</feature>
<organism evidence="5 6">
    <name type="scientific">Sphaeramia orbicularis</name>
    <name type="common">orbiculate cardinalfish</name>
    <dbReference type="NCBI Taxonomy" id="375764"/>
    <lineage>
        <taxon>Eukaryota</taxon>
        <taxon>Metazoa</taxon>
        <taxon>Chordata</taxon>
        <taxon>Craniata</taxon>
        <taxon>Vertebrata</taxon>
        <taxon>Euteleostomi</taxon>
        <taxon>Actinopterygii</taxon>
        <taxon>Neopterygii</taxon>
        <taxon>Teleostei</taxon>
        <taxon>Neoteleostei</taxon>
        <taxon>Acanthomorphata</taxon>
        <taxon>Gobiaria</taxon>
        <taxon>Kurtiformes</taxon>
        <taxon>Apogonoidei</taxon>
        <taxon>Apogonidae</taxon>
        <taxon>Apogoninae</taxon>
        <taxon>Sphaeramia</taxon>
    </lineage>
</organism>
<proteinExistence type="predicted"/>
<feature type="disulfide bond" evidence="1">
    <location>
        <begin position="109"/>
        <end position="127"/>
    </location>
</feature>
<feature type="domain" description="TNFR-Cys" evidence="4">
    <location>
        <begin position="45"/>
        <end position="87"/>
    </location>
</feature>
<keyword evidence="6" id="KW-1185">Reference proteome</keyword>
<dbReference type="PROSITE" id="PS00652">
    <property type="entry name" value="TNFR_NGFR_1"/>
    <property type="match status" value="1"/>
</dbReference>
<reference evidence="5" key="3">
    <citation type="submission" date="2025-09" db="UniProtKB">
        <authorList>
            <consortium name="Ensembl"/>
        </authorList>
    </citation>
    <scope>IDENTIFICATION</scope>
</reference>
<keyword evidence="1" id="KW-1015">Disulfide bond</keyword>
<dbReference type="PANTHER" id="PTHR46875">
    <property type="entry name" value="TUMOR NECROSIS FACTOR RECEPTOR SUPERFAMILY MEMBER 5"/>
    <property type="match status" value="1"/>
</dbReference>
<keyword evidence="3" id="KW-0472">Membrane</keyword>
<dbReference type="PROSITE" id="PS50050">
    <property type="entry name" value="TNFR_NGFR_2"/>
    <property type="match status" value="3"/>
</dbReference>
<gene>
    <name evidence="5" type="primary">LOC115435043</name>
</gene>
<dbReference type="GO" id="GO:0002768">
    <property type="term" value="P:immune response-regulating cell surface receptor signaling pathway"/>
    <property type="evidence" value="ECO:0007669"/>
    <property type="project" value="TreeGrafter"/>
</dbReference>
<accession>A0A673A4T4</accession>
<protein>
    <submittedName>
        <fullName evidence="5">Tumor necrosis factor receptor superfamily member 5-like</fullName>
    </submittedName>
</protein>
<feature type="domain" description="TNFR-Cys" evidence="4">
    <location>
        <begin position="7"/>
        <end position="43"/>
    </location>
</feature>
<dbReference type="PANTHER" id="PTHR46875:SF2">
    <property type="entry name" value="TUMOR NECROSIS FACTOR RECEPTOR SUPERFAMILY MEMBER 5-LIKE ISOFORM X1"/>
    <property type="match status" value="1"/>
</dbReference>
<evidence type="ECO:0000256" key="1">
    <source>
        <dbReference type="PROSITE-ProRule" id="PRU00206"/>
    </source>
</evidence>
<feature type="repeat" description="TNFR-Cys" evidence="1">
    <location>
        <begin position="88"/>
        <end position="127"/>
    </location>
</feature>
<dbReference type="Ensembl" id="ENSSORT00005025203.1">
    <property type="protein sequence ID" value="ENSSORP00005024490.1"/>
    <property type="gene ID" value="ENSSORG00005011771.1"/>
</dbReference>
<evidence type="ECO:0000256" key="3">
    <source>
        <dbReference type="SAM" id="Phobius"/>
    </source>
</evidence>
<sequence>MPSTSKDCNDGDRYLSEKGICCDRCEAGTYMEAECDGTKKTQCAECRRGLYMDTKNHLKVCHVCKDCNSSNNQIKIKECTAQEDTVCGCVSGFYCTDADCSHCRPVRRCPQGEGAKVQASRTSDTICVPCEDGTYSNISDFHSPCKAHTRCEDIGRILEIPGTAKTDAICGNFKTQCHWMLPAGLWAGLVLTAVILFGLIICWRIRRKSCRSVSPRRSVTLVEMVPVMPESPLKLPLPSTQVNGHCPDNCPVETCQLPLFKPDDALISYCTQDSVESSQPITPFKASVSFTESIHRNGDSGHSNFLRTYSEPQEDEWCGT</sequence>
<feature type="transmembrane region" description="Helical" evidence="3">
    <location>
        <begin position="179"/>
        <end position="203"/>
    </location>
</feature>
<keyword evidence="3" id="KW-1133">Transmembrane helix</keyword>
<dbReference type="GO" id="GO:0035631">
    <property type="term" value="C:CD40 receptor complex"/>
    <property type="evidence" value="ECO:0007669"/>
    <property type="project" value="TreeGrafter"/>
</dbReference>
<feature type="repeat" description="TNFR-Cys" evidence="1">
    <location>
        <begin position="7"/>
        <end position="43"/>
    </location>
</feature>
<feature type="disulfide bond" evidence="1">
    <location>
        <begin position="22"/>
        <end position="35"/>
    </location>
</feature>
<dbReference type="OrthoDB" id="9950067at2759"/>
<reference evidence="5" key="1">
    <citation type="submission" date="2019-06" db="EMBL/GenBank/DDBJ databases">
        <authorList>
            <consortium name="Wellcome Sanger Institute Data Sharing"/>
        </authorList>
    </citation>
    <scope>NUCLEOTIDE SEQUENCE [LARGE SCALE GENOMIC DNA]</scope>
</reference>
<feature type="region of interest" description="Disordered" evidence="2">
    <location>
        <begin position="301"/>
        <end position="320"/>
    </location>
</feature>